<gene>
    <name evidence="2" type="ORF">BT62DRAFT_1011144</name>
</gene>
<sequence length="418" mass="46909">MAAPYCPVYDVAMPAFLVDTVLCDVGGLPAWAWRSFGYVWYRKTVVLLRVDSNVLVAKGIVQSPTDENFNDIMPYSRSQLHSASHTLSKQTSSVLYMLMTTGQTGAQHGCFHLSRPLLIFHEKKLSLLGPWRKWRVRVSLSRVQTRVPRLAWFTDVGEITVIPHTSLALRLSMHQHHHHHHAHQLRRRRLDISPCAIFRLRRSTLFSDFGWVSRRKTTLFTIDMLGVVIIRHARHGMDGPAIARRLSSDTLLSLLSLKTRLAALLRKNGQESLVEQVFFGSDNHGNDKSSPRLQTGPDPEAIPHPLTEEGAHASVPPDHYADQFEDLRHIRRHFGSIKNSELVFFPFAIISPPPNANHILDSRSMCSLLPSVFVESISAVGTNWAHDSGGKVHSHTSAADHIGKINNDASGHRLPNPI</sequence>
<dbReference type="AlphaFoldDB" id="A0A9P7VJW1"/>
<evidence type="ECO:0000313" key="3">
    <source>
        <dbReference type="Proteomes" id="UP000812287"/>
    </source>
</evidence>
<dbReference type="OrthoDB" id="10660407at2759"/>
<dbReference type="GeneID" id="66100034"/>
<feature type="region of interest" description="Disordered" evidence="1">
    <location>
        <begin position="391"/>
        <end position="418"/>
    </location>
</feature>
<dbReference type="EMBL" id="MU250556">
    <property type="protein sequence ID" value="KAG7441837.1"/>
    <property type="molecule type" value="Genomic_DNA"/>
</dbReference>
<evidence type="ECO:0000313" key="2">
    <source>
        <dbReference type="EMBL" id="KAG7441837.1"/>
    </source>
</evidence>
<reference evidence="2" key="1">
    <citation type="submission" date="2020-11" db="EMBL/GenBank/DDBJ databases">
        <title>Adaptations for nitrogen fixation in a non-lichenized fungal sporocarp promotes dispersal by wood-feeding termites.</title>
        <authorList>
            <consortium name="DOE Joint Genome Institute"/>
            <person name="Koch R.A."/>
            <person name="Yoon G."/>
            <person name="Arayal U."/>
            <person name="Lail K."/>
            <person name="Amirebrahimi M."/>
            <person name="Labutti K."/>
            <person name="Lipzen A."/>
            <person name="Riley R."/>
            <person name="Barry K."/>
            <person name="Henrissat B."/>
            <person name="Grigoriev I.V."/>
            <person name="Herr J.R."/>
            <person name="Aime M.C."/>
        </authorList>
    </citation>
    <scope>NUCLEOTIDE SEQUENCE</scope>
    <source>
        <strain evidence="2">MCA 3950</strain>
    </source>
</reference>
<name>A0A9P7VJW1_9AGAR</name>
<accession>A0A9P7VJW1</accession>
<feature type="region of interest" description="Disordered" evidence="1">
    <location>
        <begin position="280"/>
        <end position="318"/>
    </location>
</feature>
<evidence type="ECO:0000256" key="1">
    <source>
        <dbReference type="SAM" id="MobiDB-lite"/>
    </source>
</evidence>
<proteinExistence type="predicted"/>
<dbReference type="RefSeq" id="XP_043035337.1">
    <property type="nucleotide sequence ID" value="XM_043177747.1"/>
</dbReference>
<keyword evidence="3" id="KW-1185">Reference proteome</keyword>
<organism evidence="2 3">
    <name type="scientific">Guyanagaster necrorhizus</name>
    <dbReference type="NCBI Taxonomy" id="856835"/>
    <lineage>
        <taxon>Eukaryota</taxon>
        <taxon>Fungi</taxon>
        <taxon>Dikarya</taxon>
        <taxon>Basidiomycota</taxon>
        <taxon>Agaricomycotina</taxon>
        <taxon>Agaricomycetes</taxon>
        <taxon>Agaricomycetidae</taxon>
        <taxon>Agaricales</taxon>
        <taxon>Marasmiineae</taxon>
        <taxon>Physalacriaceae</taxon>
        <taxon>Guyanagaster</taxon>
    </lineage>
</organism>
<comment type="caution">
    <text evidence="2">The sequence shown here is derived from an EMBL/GenBank/DDBJ whole genome shotgun (WGS) entry which is preliminary data.</text>
</comment>
<protein>
    <submittedName>
        <fullName evidence="2">Uncharacterized protein</fullName>
    </submittedName>
</protein>
<dbReference type="Proteomes" id="UP000812287">
    <property type="component" value="Unassembled WGS sequence"/>
</dbReference>